<evidence type="ECO:0000313" key="2">
    <source>
        <dbReference type="EMBL" id="QBF47392.1"/>
    </source>
</evidence>
<dbReference type="AlphaFoldDB" id="A0A4P6MWK2"/>
<gene>
    <name evidence="2" type="ORF">EXU32_14720</name>
</gene>
<dbReference type="EMBL" id="CP036164">
    <property type="protein sequence ID" value="QBF47392.1"/>
    <property type="molecule type" value="Genomic_DNA"/>
</dbReference>
<organism evidence="2 3">
    <name type="scientific">Janibacter limosus</name>
    <dbReference type="NCBI Taxonomy" id="53458"/>
    <lineage>
        <taxon>Bacteria</taxon>
        <taxon>Bacillati</taxon>
        <taxon>Actinomycetota</taxon>
        <taxon>Actinomycetes</taxon>
        <taxon>Micrococcales</taxon>
        <taxon>Intrasporangiaceae</taxon>
        <taxon>Janibacter</taxon>
    </lineage>
</organism>
<protein>
    <submittedName>
        <fullName evidence="2">DUF2809 domain-containing protein</fullName>
    </submittedName>
</protein>
<sequence>MAGTAFVACVLVELVQLTGVPARLPALSLLLGSGFDTRDIGWYAVGSLVGAGLMVLAHAATQRHSATRRHSA</sequence>
<evidence type="ECO:0000313" key="3">
    <source>
        <dbReference type="Proteomes" id="UP000290408"/>
    </source>
</evidence>
<keyword evidence="1" id="KW-1133">Transmembrane helix</keyword>
<feature type="transmembrane region" description="Helical" evidence="1">
    <location>
        <begin position="41"/>
        <end position="60"/>
    </location>
</feature>
<dbReference type="STRING" id="1216970.GCA_001570985_01863"/>
<reference evidence="2 3" key="1">
    <citation type="submission" date="2019-02" db="EMBL/GenBank/DDBJ databases">
        <title>Genomic data mining of an Antarctic deep-sea actinobacterium, Janibacterlimosus P3-3-X1.</title>
        <authorList>
            <person name="Liao L."/>
            <person name="Chen B."/>
        </authorList>
    </citation>
    <scope>NUCLEOTIDE SEQUENCE [LARGE SCALE GENOMIC DNA]</scope>
    <source>
        <strain evidence="2 3">P3-3-X1</strain>
    </source>
</reference>
<keyword evidence="1" id="KW-0472">Membrane</keyword>
<dbReference type="Proteomes" id="UP000290408">
    <property type="component" value="Chromosome"/>
</dbReference>
<dbReference type="RefSeq" id="WP_130630582.1">
    <property type="nucleotide sequence ID" value="NZ_CP036164.1"/>
</dbReference>
<keyword evidence="3" id="KW-1185">Reference proteome</keyword>
<dbReference type="KEGG" id="jli:EXU32_14720"/>
<evidence type="ECO:0000256" key="1">
    <source>
        <dbReference type="SAM" id="Phobius"/>
    </source>
</evidence>
<dbReference type="Pfam" id="PF10990">
    <property type="entry name" value="DUF2809"/>
    <property type="match status" value="1"/>
</dbReference>
<dbReference type="OrthoDB" id="3874273at2"/>
<dbReference type="InterPro" id="IPR021257">
    <property type="entry name" value="DUF2809"/>
</dbReference>
<keyword evidence="1" id="KW-0812">Transmembrane</keyword>
<accession>A0A4P6MWK2</accession>
<name>A0A4P6MWK2_9MICO</name>
<proteinExistence type="predicted"/>